<sequence length="30" mass="3071">EGGLVGVKTVGSLKVVNRLGVGLEYGIRSI</sequence>
<reference evidence="1" key="1">
    <citation type="journal article" date="2014" name="Front. Microbiol.">
        <title>High frequency of phylogenetically diverse reductive dehalogenase-homologous genes in deep subseafloor sedimentary metagenomes.</title>
        <authorList>
            <person name="Kawai M."/>
            <person name="Futagami T."/>
            <person name="Toyoda A."/>
            <person name="Takaki Y."/>
            <person name="Nishi S."/>
            <person name="Hori S."/>
            <person name="Arai W."/>
            <person name="Tsubouchi T."/>
            <person name="Morono Y."/>
            <person name="Uchiyama I."/>
            <person name="Ito T."/>
            <person name="Fujiyama A."/>
            <person name="Inagaki F."/>
            <person name="Takami H."/>
        </authorList>
    </citation>
    <scope>NUCLEOTIDE SEQUENCE</scope>
    <source>
        <strain evidence="1">Expedition CK06-06</strain>
    </source>
</reference>
<protein>
    <submittedName>
        <fullName evidence="1">Uncharacterized protein</fullName>
    </submittedName>
</protein>
<feature type="non-terminal residue" evidence="1">
    <location>
        <position position="1"/>
    </location>
</feature>
<proteinExistence type="predicted"/>
<dbReference type="AlphaFoldDB" id="X1F888"/>
<evidence type="ECO:0000313" key="1">
    <source>
        <dbReference type="EMBL" id="GAH25604.1"/>
    </source>
</evidence>
<comment type="caution">
    <text evidence="1">The sequence shown here is derived from an EMBL/GenBank/DDBJ whole genome shotgun (WGS) entry which is preliminary data.</text>
</comment>
<organism evidence="1">
    <name type="scientific">marine sediment metagenome</name>
    <dbReference type="NCBI Taxonomy" id="412755"/>
    <lineage>
        <taxon>unclassified sequences</taxon>
        <taxon>metagenomes</taxon>
        <taxon>ecological metagenomes</taxon>
    </lineage>
</organism>
<accession>X1F888</accession>
<dbReference type="EMBL" id="BART01041405">
    <property type="protein sequence ID" value="GAH25604.1"/>
    <property type="molecule type" value="Genomic_DNA"/>
</dbReference>
<name>X1F888_9ZZZZ</name>
<gene>
    <name evidence="1" type="ORF">S01H4_66657</name>
</gene>